<dbReference type="KEGG" id="pvr:PverR02_27995"/>
<dbReference type="EMBL" id="JAAQWE010000030">
    <property type="protein sequence ID" value="NMX99765.1"/>
    <property type="molecule type" value="Genomic_DNA"/>
</dbReference>
<dbReference type="AlphaFoldDB" id="A0A7Y0ZXK2"/>
<organism evidence="1 2">
    <name type="scientific">Pseudomonas veronii</name>
    <dbReference type="NCBI Taxonomy" id="76761"/>
    <lineage>
        <taxon>Bacteria</taxon>
        <taxon>Pseudomonadati</taxon>
        <taxon>Pseudomonadota</taxon>
        <taxon>Gammaproteobacteria</taxon>
        <taxon>Pseudomonadales</taxon>
        <taxon>Pseudomonadaceae</taxon>
        <taxon>Pseudomonas</taxon>
    </lineage>
</organism>
<reference evidence="1 2" key="1">
    <citation type="journal article" date="2020" name="Front. Microbiol.">
        <title>Genetic Organization of the aprX-lipA2 Operon Affects the Proteolytic Potential of Pseudomonas Species in Milk.</title>
        <authorList>
            <person name="Maier C."/>
            <person name="Huptas C."/>
            <person name="von Neubeck M."/>
            <person name="Scherer S."/>
            <person name="Wenning M."/>
            <person name="Lucking G."/>
        </authorList>
    </citation>
    <scope>NUCLEOTIDE SEQUENCE [LARGE SCALE GENOMIC DNA]</scope>
    <source>
        <strain evidence="1 2">WS 4671</strain>
    </source>
</reference>
<gene>
    <name evidence="1" type="ORF">HBO43_24540</name>
</gene>
<comment type="caution">
    <text evidence="1">The sequence shown here is derived from an EMBL/GenBank/DDBJ whole genome shotgun (WGS) entry which is preliminary data.</text>
</comment>
<dbReference type="OrthoDB" id="7009233at2"/>
<dbReference type="Proteomes" id="UP000552560">
    <property type="component" value="Unassembled WGS sequence"/>
</dbReference>
<evidence type="ECO:0000313" key="1">
    <source>
        <dbReference type="EMBL" id="NMX99765.1"/>
    </source>
</evidence>
<accession>A0A7Y0ZXK2</accession>
<sequence>MNRMFVSPWLSVSPNGPVTCAHPRAHDYVHLRQGEMDGACGPYCVAMTLIALGVMSREQAQSLDSYDGRTRLGRFRESLLAFGALVSEGTDDFDVSWLVDVFKHAGVVTEVLDAAPRRQTTIRNIADAVDNRKIPIVCVDWDDGLAAHWLLVIGYQGYQANDDDELQITHLLCLDPTSDAPRVSLWNAVIEVFTEEGKSVNEGRYYCQHWGPNAAPTACRIAQSVLVGLDKKAESNYFY</sequence>
<evidence type="ECO:0000313" key="2">
    <source>
        <dbReference type="Proteomes" id="UP000552560"/>
    </source>
</evidence>
<evidence type="ECO:0008006" key="3">
    <source>
        <dbReference type="Google" id="ProtNLM"/>
    </source>
</evidence>
<dbReference type="RefSeq" id="WP_046381904.1">
    <property type="nucleotide sequence ID" value="NZ_CBDFBJ010000005.1"/>
</dbReference>
<proteinExistence type="predicted"/>
<protein>
    <recommendedName>
        <fullName evidence="3">Peptidase C39-like domain-containing protein</fullName>
    </recommendedName>
</protein>
<name>A0A7Y0ZXK2_PSEVE</name>